<evidence type="ECO:0000313" key="1">
    <source>
        <dbReference type="EMBL" id="MFC3053250.1"/>
    </source>
</evidence>
<proteinExistence type="predicted"/>
<gene>
    <name evidence="1" type="ORF">ACFOKA_15170</name>
</gene>
<accession>A0ABV7D9E5</accession>
<keyword evidence="2" id="KW-1185">Reference proteome</keyword>
<comment type="caution">
    <text evidence="1">The sequence shown here is derived from an EMBL/GenBank/DDBJ whole genome shotgun (WGS) entry which is preliminary data.</text>
</comment>
<dbReference type="Gene3D" id="3.30.2270.10">
    <property type="entry name" value="Folate-binding superfamily"/>
    <property type="match status" value="1"/>
</dbReference>
<reference evidence="2" key="1">
    <citation type="journal article" date="2019" name="Int. J. Syst. Evol. Microbiol.">
        <title>The Global Catalogue of Microorganisms (GCM) 10K type strain sequencing project: providing services to taxonomists for standard genome sequencing and annotation.</title>
        <authorList>
            <consortium name="The Broad Institute Genomics Platform"/>
            <consortium name="The Broad Institute Genome Sequencing Center for Infectious Disease"/>
            <person name="Wu L."/>
            <person name="Ma J."/>
        </authorList>
    </citation>
    <scope>NUCLEOTIDE SEQUENCE [LARGE SCALE GENOMIC DNA]</scope>
    <source>
        <strain evidence="2">KCTC 62164</strain>
    </source>
</reference>
<evidence type="ECO:0000313" key="2">
    <source>
        <dbReference type="Proteomes" id="UP001595444"/>
    </source>
</evidence>
<name>A0ABV7D9E5_9PROT</name>
<protein>
    <submittedName>
        <fullName evidence="1">Sarcosine oxidase subunit delta</fullName>
    </submittedName>
</protein>
<sequence>MLKIDCPWCGPRAEVEFCCGGESHIQRPEPFDKVTDAEWASYLFYRQNPKGLHFERWVHKHGCRQWFNVARDTVTHEIKSVYLMADPKPDVQKLTPTGKQKETNK</sequence>
<dbReference type="RefSeq" id="WP_194214208.1">
    <property type="nucleotide sequence ID" value="NZ_CP061205.1"/>
</dbReference>
<dbReference type="InterPro" id="IPR006279">
    <property type="entry name" value="SoxD"/>
</dbReference>
<organism evidence="1 2">
    <name type="scientific">Kordiimonas pumila</name>
    <dbReference type="NCBI Taxonomy" id="2161677"/>
    <lineage>
        <taxon>Bacteria</taxon>
        <taxon>Pseudomonadati</taxon>
        <taxon>Pseudomonadota</taxon>
        <taxon>Alphaproteobacteria</taxon>
        <taxon>Kordiimonadales</taxon>
        <taxon>Kordiimonadaceae</taxon>
        <taxon>Kordiimonas</taxon>
    </lineage>
</organism>
<dbReference type="Pfam" id="PF04267">
    <property type="entry name" value="SoxD"/>
    <property type="match status" value="1"/>
</dbReference>
<dbReference type="EMBL" id="JBHRSL010000014">
    <property type="protein sequence ID" value="MFC3053250.1"/>
    <property type="molecule type" value="Genomic_DNA"/>
</dbReference>
<dbReference type="NCBIfam" id="TIGR01374">
    <property type="entry name" value="soxD"/>
    <property type="match status" value="1"/>
</dbReference>
<dbReference type="InterPro" id="IPR038561">
    <property type="entry name" value="SoxD_sf"/>
</dbReference>
<dbReference type="Proteomes" id="UP001595444">
    <property type="component" value="Unassembled WGS sequence"/>
</dbReference>